<accession>A0A182B0X5</accession>
<keyword evidence="5" id="KW-0602">Photosynthesis</keyword>
<name>A0A182B0X5_9EUGL</name>
<dbReference type="GO" id="GO:0015979">
    <property type="term" value="P:photosynthesis"/>
    <property type="evidence" value="ECO:0007669"/>
    <property type="project" value="UniProtKB-KW"/>
</dbReference>
<evidence type="ECO:0000256" key="7">
    <source>
        <dbReference type="ARBA" id="ARBA00022989"/>
    </source>
</evidence>
<feature type="transmembrane region" description="Helical" evidence="9">
    <location>
        <begin position="24"/>
        <end position="46"/>
    </location>
</feature>
<proteinExistence type="inferred from homology"/>
<gene>
    <name evidence="10" type="primary">ycf4</name>
</gene>
<protein>
    <recommendedName>
        <fullName evidence="4">Photosystem I assembly protein Ycf4</fullName>
    </recommendedName>
</protein>
<keyword evidence="10" id="KW-0150">Chloroplast</keyword>
<keyword evidence="8 9" id="KW-0472">Membrane</keyword>
<evidence type="ECO:0000256" key="1">
    <source>
        <dbReference type="ARBA" id="ARBA00002862"/>
    </source>
</evidence>
<dbReference type="AlphaFoldDB" id="A0A182B0X5"/>
<evidence type="ECO:0000256" key="6">
    <source>
        <dbReference type="ARBA" id="ARBA00022692"/>
    </source>
</evidence>
<dbReference type="GO" id="GO:0009522">
    <property type="term" value="C:photosystem I"/>
    <property type="evidence" value="ECO:0007669"/>
    <property type="project" value="InterPro"/>
</dbReference>
<comment type="similarity">
    <text evidence="3">Belongs to the Ycf4 family.</text>
</comment>
<comment type="subcellular location">
    <subcellularLocation>
        <location evidence="2">Membrane</location>
        <topology evidence="2">Multi-pass membrane protein</topology>
    </subcellularLocation>
</comment>
<evidence type="ECO:0000256" key="9">
    <source>
        <dbReference type="SAM" id="Phobius"/>
    </source>
</evidence>
<organism evidence="10">
    <name type="scientific">Phacus orbicularis</name>
    <dbReference type="NCBI Taxonomy" id="158829"/>
    <lineage>
        <taxon>Eukaryota</taxon>
        <taxon>Discoba</taxon>
        <taxon>Euglenozoa</taxon>
        <taxon>Euglenida</taxon>
        <taxon>Spirocuta</taxon>
        <taxon>Euglenophyceae</taxon>
        <taxon>Euglenales</taxon>
        <taxon>Phacaceae</taxon>
        <taxon>Phacus</taxon>
    </lineage>
</organism>
<reference evidence="10" key="1">
    <citation type="submission" date="2015-05" db="EMBL/GenBank/DDBJ databases">
        <title>Phacus orbicularis chloroplast genome.</title>
        <authorList>
            <person name="Kasiborski B.A."/>
            <person name="Linton E.W."/>
        </authorList>
    </citation>
    <scope>NUCLEOTIDE SEQUENCE</scope>
</reference>
<evidence type="ECO:0000256" key="2">
    <source>
        <dbReference type="ARBA" id="ARBA00004141"/>
    </source>
</evidence>
<dbReference type="InterPro" id="IPR003359">
    <property type="entry name" value="PSI_Ycf4_assembly"/>
</dbReference>
<keyword evidence="7 9" id="KW-1133">Transmembrane helix</keyword>
<comment type="function">
    <text evidence="1">Seems to be required for the assembly of the photosystem I complex.</text>
</comment>
<dbReference type="Pfam" id="PF02392">
    <property type="entry name" value="Ycf4"/>
    <property type="match status" value="1"/>
</dbReference>
<feature type="transmembrane region" description="Helical" evidence="9">
    <location>
        <begin position="58"/>
        <end position="81"/>
    </location>
</feature>
<evidence type="ECO:0000256" key="8">
    <source>
        <dbReference type="ARBA" id="ARBA00023136"/>
    </source>
</evidence>
<evidence type="ECO:0000256" key="3">
    <source>
        <dbReference type="ARBA" id="ARBA00008198"/>
    </source>
</evidence>
<dbReference type="EMBL" id="KR921747">
    <property type="protein sequence ID" value="ALP86081.1"/>
    <property type="molecule type" value="Genomic_DNA"/>
</dbReference>
<geneLocation type="chloroplast" evidence="10"/>
<keyword evidence="6 9" id="KW-0812">Transmembrane</keyword>
<keyword evidence="10" id="KW-0934">Plastid</keyword>
<evidence type="ECO:0000313" key="10">
    <source>
        <dbReference type="EMBL" id="ALP86081.1"/>
    </source>
</evidence>
<evidence type="ECO:0000256" key="5">
    <source>
        <dbReference type="ARBA" id="ARBA00022531"/>
    </source>
</evidence>
<sequence length="187" mass="21396">MNLEKINEEVWKEEILNENEFKDYIVSFIILLGSLGFLSVGISSYFNLNLPLILSSNHIVFFPQGITMCFYGFLGVILSTLQITTIYLKIGNGTNTINKINGTLEINRKGFPGENQNIKIIYKIKDIESIKIEDTNNILNTKKTILICMNNKKEIPFYQYTKFVTNYEIEKKASIIASILNVPLKNI</sequence>
<evidence type="ECO:0000256" key="4">
    <source>
        <dbReference type="ARBA" id="ARBA00015395"/>
    </source>
</evidence>